<feature type="binding site" evidence="11">
    <location>
        <position position="47"/>
    </location>
    <ligand>
        <name>substrate</name>
    </ligand>
</feature>
<evidence type="ECO:0000313" key="12">
    <source>
        <dbReference type="EMBL" id="MSU02378.1"/>
    </source>
</evidence>
<comment type="cofactor">
    <cofactor evidence="2 11">
        <name>Mg(2+)</name>
        <dbReference type="ChEBI" id="CHEBI:18420"/>
    </cofactor>
</comment>
<dbReference type="UniPathway" id="UPA00060">
    <property type="reaction ID" value="UER00139"/>
</dbReference>
<dbReference type="AlphaFoldDB" id="A0A6N7Y1L1"/>
<dbReference type="InterPro" id="IPR000417">
    <property type="entry name" value="Hyethyz_kinase"/>
</dbReference>
<keyword evidence="4 11" id="KW-0808">Transferase</keyword>
<evidence type="ECO:0000256" key="7">
    <source>
        <dbReference type="ARBA" id="ARBA00022777"/>
    </source>
</evidence>
<protein>
    <recommendedName>
        <fullName evidence="11">Hydroxyethylthiazole kinase</fullName>
        <ecNumber evidence="11">2.7.1.50</ecNumber>
    </recommendedName>
    <alternativeName>
        <fullName evidence="11">4-methyl-5-beta-hydroxyethylthiazole kinase</fullName>
        <shortName evidence="11">TH kinase</shortName>
        <shortName evidence="11">Thz kinase</shortName>
    </alternativeName>
</protein>
<dbReference type="SUPFAM" id="SSF53613">
    <property type="entry name" value="Ribokinase-like"/>
    <property type="match status" value="1"/>
</dbReference>
<dbReference type="Gene3D" id="3.40.1190.20">
    <property type="match status" value="1"/>
</dbReference>
<dbReference type="GO" id="GO:0005524">
    <property type="term" value="F:ATP binding"/>
    <property type="evidence" value="ECO:0007669"/>
    <property type="project" value="UniProtKB-UniRule"/>
</dbReference>
<keyword evidence="6 11" id="KW-0547">Nucleotide-binding</keyword>
<keyword evidence="9 11" id="KW-0460">Magnesium</keyword>
<dbReference type="GO" id="GO:0000287">
    <property type="term" value="F:magnesium ion binding"/>
    <property type="evidence" value="ECO:0007669"/>
    <property type="project" value="UniProtKB-UniRule"/>
</dbReference>
<name>A0A6N7Y1L1_9FIRM</name>
<feature type="binding site" evidence="11">
    <location>
        <position position="123"/>
    </location>
    <ligand>
        <name>ATP</name>
        <dbReference type="ChEBI" id="CHEBI:30616"/>
    </ligand>
</feature>
<evidence type="ECO:0000256" key="4">
    <source>
        <dbReference type="ARBA" id="ARBA00022679"/>
    </source>
</evidence>
<evidence type="ECO:0000256" key="8">
    <source>
        <dbReference type="ARBA" id="ARBA00022840"/>
    </source>
</evidence>
<keyword evidence="10 11" id="KW-0784">Thiamine biosynthesis</keyword>
<dbReference type="GO" id="GO:0009228">
    <property type="term" value="P:thiamine biosynthetic process"/>
    <property type="evidence" value="ECO:0007669"/>
    <property type="project" value="UniProtKB-KW"/>
</dbReference>
<reference evidence="12 13" key="1">
    <citation type="submission" date="2019-09" db="EMBL/GenBank/DDBJ databases">
        <title>In-depth cultivation of the pig gut microbiome towards novel bacterial diversity and tailored functional studies.</title>
        <authorList>
            <person name="Wylensek D."/>
            <person name="Hitch T.C.A."/>
            <person name="Clavel T."/>
        </authorList>
    </citation>
    <scope>NUCLEOTIDE SEQUENCE [LARGE SCALE GENOMIC DNA]</scope>
    <source>
        <strain evidence="12 13">WCA3-693-APC-4?</strain>
    </source>
</reference>
<gene>
    <name evidence="11 12" type="primary">thiM</name>
    <name evidence="12" type="ORF">FYJ83_13005</name>
</gene>
<evidence type="ECO:0000256" key="2">
    <source>
        <dbReference type="ARBA" id="ARBA00001946"/>
    </source>
</evidence>
<sequence length="274" mass="29145">MNYLTNNCADLLHEIRIKSPLIHNITNYVTVNDCANAILAIGASPIMADDVGEVEEVVSISSALVINIGTLNQRTVDSMIRAGKKANKLHIPVVLDPVGAGASTLRNETTQKILSEIKIDVIRGNLSEISFIAGLSVSTKGVDTSKADEKNDAEAIAKSVANKYSCVVGITGEVDVISDGIRIVKITNGHKLLSKVTGTGCMTSALVGSFCGITKDYYTATVTGIVVMGIAGELSFVKTREMGTGSFHIGIIDALSNMNSTYFVERVKIDETKY</sequence>
<comment type="function">
    <text evidence="11">Catalyzes the phosphorylation of the hydroxyl group of 4-methyl-5-beta-hydroxyethylthiazole (THZ).</text>
</comment>
<evidence type="ECO:0000256" key="10">
    <source>
        <dbReference type="ARBA" id="ARBA00022977"/>
    </source>
</evidence>
<dbReference type="PIRSF" id="PIRSF000513">
    <property type="entry name" value="Thz_kinase"/>
    <property type="match status" value="1"/>
</dbReference>
<dbReference type="InterPro" id="IPR029056">
    <property type="entry name" value="Ribokinase-like"/>
</dbReference>
<feature type="binding site" evidence="11">
    <location>
        <position position="198"/>
    </location>
    <ligand>
        <name>substrate</name>
    </ligand>
</feature>
<keyword evidence="7 11" id="KW-0418">Kinase</keyword>
<proteinExistence type="inferred from homology"/>
<dbReference type="GO" id="GO:0009229">
    <property type="term" value="P:thiamine diphosphate biosynthetic process"/>
    <property type="evidence" value="ECO:0007669"/>
    <property type="project" value="UniProtKB-UniRule"/>
</dbReference>
<accession>A0A6N7Y1L1</accession>
<dbReference type="NCBIfam" id="NF006830">
    <property type="entry name" value="PRK09355.1"/>
    <property type="match status" value="1"/>
</dbReference>
<evidence type="ECO:0000256" key="5">
    <source>
        <dbReference type="ARBA" id="ARBA00022723"/>
    </source>
</evidence>
<dbReference type="CDD" id="cd01170">
    <property type="entry name" value="THZ_kinase"/>
    <property type="match status" value="1"/>
</dbReference>
<evidence type="ECO:0000256" key="11">
    <source>
        <dbReference type="HAMAP-Rule" id="MF_00228"/>
    </source>
</evidence>
<comment type="catalytic activity">
    <reaction evidence="1 11">
        <text>5-(2-hydroxyethyl)-4-methylthiazole + ATP = 4-methyl-5-(2-phosphooxyethyl)-thiazole + ADP + H(+)</text>
        <dbReference type="Rhea" id="RHEA:24212"/>
        <dbReference type="ChEBI" id="CHEBI:15378"/>
        <dbReference type="ChEBI" id="CHEBI:17957"/>
        <dbReference type="ChEBI" id="CHEBI:30616"/>
        <dbReference type="ChEBI" id="CHEBI:58296"/>
        <dbReference type="ChEBI" id="CHEBI:456216"/>
        <dbReference type="EC" id="2.7.1.50"/>
    </reaction>
</comment>
<dbReference type="Pfam" id="PF02110">
    <property type="entry name" value="HK"/>
    <property type="match status" value="1"/>
</dbReference>
<dbReference type="Proteomes" id="UP000469523">
    <property type="component" value="Unassembled WGS sequence"/>
</dbReference>
<feature type="binding site" evidence="11">
    <location>
        <position position="171"/>
    </location>
    <ligand>
        <name>ATP</name>
        <dbReference type="ChEBI" id="CHEBI:30616"/>
    </ligand>
</feature>
<comment type="caution">
    <text evidence="12">The sequence shown here is derived from an EMBL/GenBank/DDBJ whole genome shotgun (WGS) entry which is preliminary data.</text>
</comment>
<dbReference type="NCBIfam" id="TIGR00694">
    <property type="entry name" value="thiM"/>
    <property type="match status" value="1"/>
</dbReference>
<dbReference type="HAMAP" id="MF_00228">
    <property type="entry name" value="Thz_kinase"/>
    <property type="match status" value="1"/>
</dbReference>
<comment type="pathway">
    <text evidence="3 11">Cofactor biosynthesis; thiamine diphosphate biosynthesis; 4-methyl-5-(2-phosphoethyl)-thiazole from 5-(2-hydroxyethyl)-4-methylthiazole: step 1/1.</text>
</comment>
<evidence type="ECO:0000256" key="6">
    <source>
        <dbReference type="ARBA" id="ARBA00022741"/>
    </source>
</evidence>
<evidence type="ECO:0000256" key="1">
    <source>
        <dbReference type="ARBA" id="ARBA00001771"/>
    </source>
</evidence>
<evidence type="ECO:0000256" key="9">
    <source>
        <dbReference type="ARBA" id="ARBA00022842"/>
    </source>
</evidence>
<evidence type="ECO:0000313" key="13">
    <source>
        <dbReference type="Proteomes" id="UP000469523"/>
    </source>
</evidence>
<comment type="similarity">
    <text evidence="11">Belongs to the Thz kinase family.</text>
</comment>
<dbReference type="PRINTS" id="PR01099">
    <property type="entry name" value="HYETHTZKNASE"/>
</dbReference>
<keyword evidence="13" id="KW-1185">Reference proteome</keyword>
<keyword evidence="5 11" id="KW-0479">Metal-binding</keyword>
<keyword evidence="8 11" id="KW-0067">ATP-binding</keyword>
<dbReference type="RefSeq" id="WP_154441180.1">
    <property type="nucleotide sequence ID" value="NZ_JAHLPJ010000001.1"/>
</dbReference>
<dbReference type="EMBL" id="VUNQ01000031">
    <property type="protein sequence ID" value="MSU02378.1"/>
    <property type="molecule type" value="Genomic_DNA"/>
</dbReference>
<dbReference type="EC" id="2.7.1.50" evidence="11"/>
<evidence type="ECO:0000256" key="3">
    <source>
        <dbReference type="ARBA" id="ARBA00004868"/>
    </source>
</evidence>
<dbReference type="GO" id="GO:0004417">
    <property type="term" value="F:hydroxyethylthiazole kinase activity"/>
    <property type="evidence" value="ECO:0007669"/>
    <property type="project" value="UniProtKB-UniRule"/>
</dbReference>
<organism evidence="12 13">
    <name type="scientific">Tissierella pigra</name>
    <dbReference type="NCBI Taxonomy" id="2607614"/>
    <lineage>
        <taxon>Bacteria</taxon>
        <taxon>Bacillati</taxon>
        <taxon>Bacillota</taxon>
        <taxon>Tissierellia</taxon>
        <taxon>Tissierellales</taxon>
        <taxon>Tissierellaceae</taxon>
        <taxon>Tissierella</taxon>
    </lineage>
</organism>